<reference evidence="2 3" key="1">
    <citation type="journal article" date="2018" name="Cell">
        <title>The Chara Genome: Secondary Complexity and Implications for Plant Terrestrialization.</title>
        <authorList>
            <person name="Nishiyama T."/>
            <person name="Sakayama H."/>
            <person name="Vries J.D."/>
            <person name="Buschmann H."/>
            <person name="Saint-Marcoux D."/>
            <person name="Ullrich K.K."/>
            <person name="Haas F.B."/>
            <person name="Vanderstraeten L."/>
            <person name="Becker D."/>
            <person name="Lang D."/>
            <person name="Vosolsobe S."/>
            <person name="Rombauts S."/>
            <person name="Wilhelmsson P.K.I."/>
            <person name="Janitza P."/>
            <person name="Kern R."/>
            <person name="Heyl A."/>
            <person name="Rumpler F."/>
            <person name="Villalobos L.I.A.C."/>
            <person name="Clay J.M."/>
            <person name="Skokan R."/>
            <person name="Toyoda A."/>
            <person name="Suzuki Y."/>
            <person name="Kagoshima H."/>
            <person name="Schijlen E."/>
            <person name="Tajeshwar N."/>
            <person name="Catarino B."/>
            <person name="Hetherington A.J."/>
            <person name="Saltykova A."/>
            <person name="Bonnot C."/>
            <person name="Breuninger H."/>
            <person name="Symeonidi A."/>
            <person name="Radhakrishnan G.V."/>
            <person name="Van Nieuwerburgh F."/>
            <person name="Deforce D."/>
            <person name="Chang C."/>
            <person name="Karol K.G."/>
            <person name="Hedrich R."/>
            <person name="Ulvskov P."/>
            <person name="Glockner G."/>
            <person name="Delwiche C.F."/>
            <person name="Petrasek J."/>
            <person name="Van de Peer Y."/>
            <person name="Friml J."/>
            <person name="Beilby M."/>
            <person name="Dolan L."/>
            <person name="Kohara Y."/>
            <person name="Sugano S."/>
            <person name="Fujiyama A."/>
            <person name="Delaux P.-M."/>
            <person name="Quint M."/>
            <person name="TheiBen G."/>
            <person name="Hagemann M."/>
            <person name="Harholt J."/>
            <person name="Dunand C."/>
            <person name="Zachgo S."/>
            <person name="Langdale J."/>
            <person name="Maumus F."/>
            <person name="Straeten D.V.D."/>
            <person name="Gould S.B."/>
            <person name="Rensing S.A."/>
        </authorList>
    </citation>
    <scope>NUCLEOTIDE SEQUENCE [LARGE SCALE GENOMIC DNA]</scope>
    <source>
        <strain evidence="2 3">S276</strain>
    </source>
</reference>
<dbReference type="Gramene" id="GBG61298">
    <property type="protein sequence ID" value="GBG61298"/>
    <property type="gene ID" value="CBR_g19831"/>
</dbReference>
<evidence type="ECO:0000256" key="1">
    <source>
        <dbReference type="SAM" id="MobiDB-lite"/>
    </source>
</evidence>
<comment type="caution">
    <text evidence="2">The sequence shown here is derived from an EMBL/GenBank/DDBJ whole genome shotgun (WGS) entry which is preliminary data.</text>
</comment>
<feature type="region of interest" description="Disordered" evidence="1">
    <location>
        <begin position="1"/>
        <end position="66"/>
    </location>
</feature>
<organism evidence="2 3">
    <name type="scientific">Chara braunii</name>
    <name type="common">Braun's stonewort</name>
    <dbReference type="NCBI Taxonomy" id="69332"/>
    <lineage>
        <taxon>Eukaryota</taxon>
        <taxon>Viridiplantae</taxon>
        <taxon>Streptophyta</taxon>
        <taxon>Charophyceae</taxon>
        <taxon>Charales</taxon>
        <taxon>Characeae</taxon>
        <taxon>Chara</taxon>
    </lineage>
</organism>
<feature type="region of interest" description="Disordered" evidence="1">
    <location>
        <begin position="153"/>
        <end position="174"/>
    </location>
</feature>
<feature type="compositionally biased region" description="Gly residues" evidence="1">
    <location>
        <begin position="155"/>
        <end position="174"/>
    </location>
</feature>
<dbReference type="AlphaFoldDB" id="A0A388JU13"/>
<name>A0A388JU13_CHABU</name>
<keyword evidence="3" id="KW-1185">Reference proteome</keyword>
<evidence type="ECO:0000313" key="2">
    <source>
        <dbReference type="EMBL" id="GBG61298.1"/>
    </source>
</evidence>
<sequence length="204" mass="21654">MTGAKMAGAEVSGRRGGGSVDRRWAEVGGGGRRWAGGAKVGGGGRRWAEVGEGGRRWAEPGGGDRDWDREAEAEAEVANLPCGELSAWRSWHVGGGGGELATWRSCHVAILSRGRKRWRACRVANLPRGGKRKPRRRWTEVGRWSEGGRRLAEMCGGGRRGSGSGSGSGSGGGELAAWQTCHVASWRMGGGGGSRSAERTQWEW</sequence>
<proteinExistence type="predicted"/>
<evidence type="ECO:0000313" key="3">
    <source>
        <dbReference type="Proteomes" id="UP000265515"/>
    </source>
</evidence>
<protein>
    <submittedName>
        <fullName evidence="2">Uncharacterized protein</fullName>
    </submittedName>
</protein>
<dbReference type="EMBL" id="BFEA01000018">
    <property type="protein sequence ID" value="GBG61298.1"/>
    <property type="molecule type" value="Genomic_DNA"/>
</dbReference>
<feature type="compositionally biased region" description="Gly residues" evidence="1">
    <location>
        <begin position="27"/>
        <end position="45"/>
    </location>
</feature>
<accession>A0A388JU13</accession>
<feature type="compositionally biased region" description="Basic and acidic residues" evidence="1">
    <location>
        <begin position="46"/>
        <end position="66"/>
    </location>
</feature>
<dbReference type="Proteomes" id="UP000265515">
    <property type="component" value="Unassembled WGS sequence"/>
</dbReference>
<gene>
    <name evidence="2" type="ORF">CBR_g19831</name>
</gene>